<dbReference type="PANTHER" id="PTHR10000">
    <property type="entry name" value="PHOSPHOSERINE PHOSPHATASE"/>
    <property type="match status" value="1"/>
</dbReference>
<dbReference type="Pfam" id="PF08282">
    <property type="entry name" value="Hydrolase_3"/>
    <property type="match status" value="1"/>
</dbReference>
<dbReference type="Proteomes" id="UP000441925">
    <property type="component" value="Unassembled WGS sequence"/>
</dbReference>
<comment type="caution">
    <text evidence="1">The sequence shown here is derived from an EMBL/GenBank/DDBJ whole genome shotgun (WGS) entry which is preliminary data.</text>
</comment>
<dbReference type="InterPro" id="IPR006379">
    <property type="entry name" value="HAD-SF_hydro_IIB"/>
</dbReference>
<dbReference type="NCBIfam" id="TIGR01484">
    <property type="entry name" value="HAD-SF-IIB"/>
    <property type="match status" value="1"/>
</dbReference>
<accession>A0A6N7VRJ5</accession>
<dbReference type="GO" id="GO:0016791">
    <property type="term" value="F:phosphatase activity"/>
    <property type="evidence" value="ECO:0007669"/>
    <property type="project" value="TreeGrafter"/>
</dbReference>
<name>A0A6N7VRJ5_9FIRM</name>
<proteinExistence type="predicted"/>
<dbReference type="Gene3D" id="3.30.1240.10">
    <property type="match status" value="1"/>
</dbReference>
<dbReference type="RefSeq" id="WP_154539687.1">
    <property type="nucleotide sequence ID" value="NZ_VULQ01000003.1"/>
</dbReference>
<sequence>MTDIKIIFFDIDGTLISLDKDSISEKTKIALNALKDKGIHICIATGRAPVQIPVFEGVDFDSFLSFNGSLCFNEKEEIFSNPLTNEDVLHFIENAKAMDKPLAMAGKKSYVADYFDDALSMYFGFSNHKPDFIDDLISFAQKTKIYQLNMSIRKEEYDRALLGTRGAKIAAWWDRAVDIIPKDGGKGLGVRKILEYYKIKKEEALAFGDGNNDLQMFEEVNGIAMANGSDDLKNISYDICKSVDCDGIFYYLKDKNII</sequence>
<dbReference type="AlphaFoldDB" id="A0A6N7VRJ5"/>
<evidence type="ECO:0000313" key="2">
    <source>
        <dbReference type="Proteomes" id="UP000441925"/>
    </source>
</evidence>
<gene>
    <name evidence="1" type="ORF">FYJ26_03590</name>
</gene>
<dbReference type="SUPFAM" id="SSF56784">
    <property type="entry name" value="HAD-like"/>
    <property type="match status" value="1"/>
</dbReference>
<dbReference type="NCBIfam" id="TIGR00099">
    <property type="entry name" value="Cof-subfamily"/>
    <property type="match status" value="1"/>
</dbReference>
<evidence type="ECO:0000313" key="1">
    <source>
        <dbReference type="EMBL" id="MSS77496.1"/>
    </source>
</evidence>
<dbReference type="EMBL" id="VULQ01000003">
    <property type="protein sequence ID" value="MSS77496.1"/>
    <property type="molecule type" value="Genomic_DNA"/>
</dbReference>
<reference evidence="1 2" key="1">
    <citation type="submission" date="2019-08" db="EMBL/GenBank/DDBJ databases">
        <title>In-depth cultivation of the pig gut microbiome towards novel bacterial diversity and tailored functional studies.</title>
        <authorList>
            <person name="Wylensek D."/>
            <person name="Hitch T.C.A."/>
            <person name="Clavel T."/>
        </authorList>
    </citation>
    <scope>NUCLEOTIDE SEQUENCE [LARGE SCALE GENOMIC DNA]</scope>
    <source>
        <strain evidence="1 2">WCA-380-WT-2B</strain>
    </source>
</reference>
<protein>
    <submittedName>
        <fullName evidence="1">Cof-type HAD-IIB family hydrolase</fullName>
    </submittedName>
</protein>
<dbReference type="PANTHER" id="PTHR10000:SF25">
    <property type="entry name" value="PHOSPHATASE YKRA-RELATED"/>
    <property type="match status" value="1"/>
</dbReference>
<keyword evidence="2" id="KW-1185">Reference proteome</keyword>
<dbReference type="SFLD" id="SFLDG01140">
    <property type="entry name" value="C2.B:_Phosphomannomutase_and_P"/>
    <property type="match status" value="1"/>
</dbReference>
<dbReference type="InterPro" id="IPR036412">
    <property type="entry name" value="HAD-like_sf"/>
</dbReference>
<dbReference type="GO" id="GO:0000287">
    <property type="term" value="F:magnesium ion binding"/>
    <property type="evidence" value="ECO:0007669"/>
    <property type="project" value="TreeGrafter"/>
</dbReference>
<dbReference type="InterPro" id="IPR000150">
    <property type="entry name" value="Cof"/>
</dbReference>
<keyword evidence="1" id="KW-0378">Hydrolase</keyword>
<dbReference type="SFLD" id="SFLDS00003">
    <property type="entry name" value="Haloacid_Dehalogenase"/>
    <property type="match status" value="1"/>
</dbReference>
<organism evidence="1 2">
    <name type="scientific">Anaerococcus porci</name>
    <dbReference type="NCBI Taxonomy" id="2652269"/>
    <lineage>
        <taxon>Bacteria</taxon>
        <taxon>Bacillati</taxon>
        <taxon>Bacillota</taxon>
        <taxon>Tissierellia</taxon>
        <taxon>Tissierellales</taxon>
        <taxon>Peptoniphilaceae</taxon>
        <taxon>Anaerococcus</taxon>
    </lineage>
</organism>
<dbReference type="GO" id="GO:0005829">
    <property type="term" value="C:cytosol"/>
    <property type="evidence" value="ECO:0007669"/>
    <property type="project" value="TreeGrafter"/>
</dbReference>
<dbReference type="Gene3D" id="3.40.50.1000">
    <property type="entry name" value="HAD superfamily/HAD-like"/>
    <property type="match status" value="1"/>
</dbReference>
<dbReference type="InterPro" id="IPR023214">
    <property type="entry name" value="HAD_sf"/>
</dbReference>